<dbReference type="EMBL" id="CALTRL010003820">
    <property type="protein sequence ID" value="CAH7682058.1"/>
    <property type="molecule type" value="Genomic_DNA"/>
</dbReference>
<gene>
    <name evidence="2" type="ORF">PPACK8108_LOCUS14753</name>
</gene>
<keyword evidence="3" id="KW-1185">Reference proteome</keyword>
<accession>A0AAV0B7U7</accession>
<organism evidence="2 3">
    <name type="scientific">Phakopsora pachyrhizi</name>
    <name type="common">Asian soybean rust disease fungus</name>
    <dbReference type="NCBI Taxonomy" id="170000"/>
    <lineage>
        <taxon>Eukaryota</taxon>
        <taxon>Fungi</taxon>
        <taxon>Dikarya</taxon>
        <taxon>Basidiomycota</taxon>
        <taxon>Pucciniomycotina</taxon>
        <taxon>Pucciniomycetes</taxon>
        <taxon>Pucciniales</taxon>
        <taxon>Phakopsoraceae</taxon>
        <taxon>Phakopsora</taxon>
    </lineage>
</organism>
<sequence>MQLYEALLSLLWCTSAFQTTVFGFLTSSFPKLSSKDYIESARETLALHDSISDPRVKAFGDLFSISKVDATESKELYSQNASENKCRAISRNLAPRMISKNEFLISGSRGTASIAKQALGIVQNYLRRIQKPNNQLLYFPEDFKSSNTFGMDEAFLESMKAQFIDDFCNIFKILYKIKEPKENNYEIYGIKYNEAEEEYYTWAELSLRALNCLLLASPKINGEGKKIVQEILKDDEVLEIIKHQFSITVTKDDFNKELHIDFEHYLKQNSWSQGIAEVFDELSKKDQFDIFNYSIKLFIDSYEYKKLFSEIPYFADNYPQLKEVIEFFDKTEAVSQLATEINETTVSVSGILINFIANPTLIDENGNNKTLWLFTYYIVEHLVRNQCSNYFQTYKDQIIRTRLLEKIDFMKSHISLKNNISRLLPKSPYIKQRQEKEILEMLADDRTLKWFKNYLEELENLCKDLEKHVKEINRHEKNQANFSSLVLNYENNFEELISALIGFWINSNTIGYFWEITQKKVSLKIVDEQRQKHLLILQKAVLFKNGI</sequence>
<protein>
    <submittedName>
        <fullName evidence="2">Expressed protein</fullName>
    </submittedName>
</protein>
<evidence type="ECO:0000313" key="3">
    <source>
        <dbReference type="Proteomes" id="UP001153365"/>
    </source>
</evidence>
<evidence type="ECO:0000256" key="1">
    <source>
        <dbReference type="SAM" id="Coils"/>
    </source>
</evidence>
<dbReference type="AlphaFoldDB" id="A0AAV0B7U7"/>
<evidence type="ECO:0000313" key="2">
    <source>
        <dbReference type="EMBL" id="CAH7682058.1"/>
    </source>
</evidence>
<comment type="caution">
    <text evidence="2">The sequence shown here is derived from an EMBL/GenBank/DDBJ whole genome shotgun (WGS) entry which is preliminary data.</text>
</comment>
<dbReference type="Proteomes" id="UP001153365">
    <property type="component" value="Unassembled WGS sequence"/>
</dbReference>
<keyword evidence="1" id="KW-0175">Coiled coil</keyword>
<proteinExistence type="predicted"/>
<reference evidence="2" key="1">
    <citation type="submission" date="2022-06" db="EMBL/GenBank/DDBJ databases">
        <authorList>
            <consortium name="SYNGENTA / RWTH Aachen University"/>
        </authorList>
    </citation>
    <scope>NUCLEOTIDE SEQUENCE</scope>
</reference>
<feature type="coiled-coil region" evidence="1">
    <location>
        <begin position="448"/>
        <end position="478"/>
    </location>
</feature>
<name>A0AAV0B7U7_PHAPC</name>